<comment type="catalytic activity">
    <reaction evidence="8">
        <text>L-threonyl-[protein] + ATP = O-phospho-L-threonyl-[protein] + ADP + H(+)</text>
        <dbReference type="Rhea" id="RHEA:46608"/>
        <dbReference type="Rhea" id="RHEA-COMP:11060"/>
        <dbReference type="Rhea" id="RHEA-COMP:11605"/>
        <dbReference type="ChEBI" id="CHEBI:15378"/>
        <dbReference type="ChEBI" id="CHEBI:30013"/>
        <dbReference type="ChEBI" id="CHEBI:30616"/>
        <dbReference type="ChEBI" id="CHEBI:61977"/>
        <dbReference type="ChEBI" id="CHEBI:456216"/>
        <dbReference type="EC" id="2.7.11.1"/>
    </reaction>
</comment>
<feature type="binding site" evidence="10">
    <location>
        <position position="182"/>
    </location>
    <ligand>
        <name>ATP</name>
        <dbReference type="ChEBI" id="CHEBI:30616"/>
    </ligand>
</feature>
<evidence type="ECO:0000256" key="9">
    <source>
        <dbReference type="ARBA" id="ARBA00048679"/>
    </source>
</evidence>
<comment type="caution">
    <text evidence="14">The sequence shown here is derived from an EMBL/GenBank/DDBJ whole genome shotgun (WGS) entry which is preliminary data.</text>
</comment>
<proteinExistence type="predicted"/>
<dbReference type="AlphaFoldDB" id="A0A9W8A491"/>
<dbReference type="EC" id="2.7.11.1" evidence="1"/>
<evidence type="ECO:0000256" key="4">
    <source>
        <dbReference type="ARBA" id="ARBA00022679"/>
    </source>
</evidence>
<dbReference type="InterPro" id="IPR017892">
    <property type="entry name" value="Pkinase_C"/>
</dbReference>
<dbReference type="FunFam" id="1.10.510.10:FF:000024">
    <property type="entry name" value="Probable serine/threonine-protein kinase cot-1"/>
    <property type="match status" value="1"/>
</dbReference>
<dbReference type="GO" id="GO:0004674">
    <property type="term" value="F:protein serine/threonine kinase activity"/>
    <property type="evidence" value="ECO:0007669"/>
    <property type="project" value="UniProtKB-KW"/>
</dbReference>
<evidence type="ECO:0000256" key="8">
    <source>
        <dbReference type="ARBA" id="ARBA00047899"/>
    </source>
</evidence>
<feature type="region of interest" description="Disordered" evidence="11">
    <location>
        <begin position="28"/>
        <end position="57"/>
    </location>
</feature>
<dbReference type="PROSITE" id="PS00108">
    <property type="entry name" value="PROTEIN_KINASE_ST"/>
    <property type="match status" value="1"/>
</dbReference>
<evidence type="ECO:0000256" key="7">
    <source>
        <dbReference type="ARBA" id="ARBA00022840"/>
    </source>
</evidence>
<gene>
    <name evidence="14" type="primary">DBF2_2</name>
    <name evidence="14" type="ORF">IWQ60_006490</name>
</gene>
<dbReference type="FunFam" id="3.30.200.20:FF:000109">
    <property type="entry name" value="Non-specific serine/threonine protein kinase"/>
    <property type="match status" value="1"/>
</dbReference>
<feature type="domain" description="AGC-kinase C-terminal" evidence="13">
    <location>
        <begin position="456"/>
        <end position="568"/>
    </location>
</feature>
<evidence type="ECO:0000256" key="11">
    <source>
        <dbReference type="SAM" id="MobiDB-lite"/>
    </source>
</evidence>
<sequence length="570" mass="64517">MLRSQEAGLVDRLDDLSLDEPQALATQPEIRAGPSAHPRSAPLAPPAPSATVDKSSGHAYGATAGVMTKRAQMMALDPAVRRKCEATQVYFLDYYFDLLSYIKQRKGRFQKLKDDLRRVQVTQAQAQGAWRRYCSDESTYLRRRRIRTQEKEFHILAQIGQGGYGQVFLARKRDTSEICALKKMNKKLLQKLNEVQHILTERDILKASQTDWLVKLLYAFQDPEHVYLAMEYVPGGDVRTLLNSNGILLDKYTRFYIAEMCLAVVALHQLGYIHRDLKPENFLIDATGHVKLTDFGLSKGHLSTQRVEALRSKLEAVKNNQIIYRTSEEKRSFYRSLHREELTCAFSVVGSPDYMAPEIITNQGAGYDNRVDFWSIGCILYEFLSGYAPFTAPTLDEVWVNVYHWERVFEKPKFESQEAESNLTPEAWSLITQLITHRDQRLASLASLQQHPYFYGHLDLANMRTTVDPPFVPMLESEADTSYFDDFTNPEDMEIYKEVNHKKQQIEESMRTADPLPGTTAVADGGSNGGGAGDATADLGGATAGLKDDRAAFIGFTFRHRDFVPASTLR</sequence>
<name>A0A9W8A491_9FUNG</name>
<dbReference type="EMBL" id="JANBPT010000391">
    <property type="protein sequence ID" value="KAJ1922499.1"/>
    <property type="molecule type" value="Genomic_DNA"/>
</dbReference>
<reference evidence="14" key="1">
    <citation type="submission" date="2022-07" db="EMBL/GenBank/DDBJ databases">
        <title>Phylogenomic reconstructions and comparative analyses of Kickxellomycotina fungi.</title>
        <authorList>
            <person name="Reynolds N.K."/>
            <person name="Stajich J.E."/>
            <person name="Barry K."/>
            <person name="Grigoriev I.V."/>
            <person name="Crous P."/>
            <person name="Smith M.E."/>
        </authorList>
    </citation>
    <scope>NUCLEOTIDE SEQUENCE</scope>
    <source>
        <strain evidence="14">RSA 861</strain>
    </source>
</reference>
<accession>A0A9W8A491</accession>
<dbReference type="InterPro" id="IPR008271">
    <property type="entry name" value="Ser/Thr_kinase_AS"/>
</dbReference>
<dbReference type="GO" id="GO:0005524">
    <property type="term" value="F:ATP binding"/>
    <property type="evidence" value="ECO:0007669"/>
    <property type="project" value="UniProtKB-UniRule"/>
</dbReference>
<dbReference type="GO" id="GO:0007010">
    <property type="term" value="P:cytoskeleton organization"/>
    <property type="evidence" value="ECO:0007669"/>
    <property type="project" value="UniProtKB-ARBA"/>
</dbReference>
<dbReference type="SMART" id="SM00133">
    <property type="entry name" value="S_TK_X"/>
    <property type="match status" value="1"/>
</dbReference>
<dbReference type="PROSITE" id="PS00107">
    <property type="entry name" value="PROTEIN_KINASE_ATP"/>
    <property type="match status" value="1"/>
</dbReference>
<dbReference type="PROSITE" id="PS51285">
    <property type="entry name" value="AGC_KINASE_CTER"/>
    <property type="match status" value="1"/>
</dbReference>
<organism evidence="14 15">
    <name type="scientific">Tieghemiomyces parasiticus</name>
    <dbReference type="NCBI Taxonomy" id="78921"/>
    <lineage>
        <taxon>Eukaryota</taxon>
        <taxon>Fungi</taxon>
        <taxon>Fungi incertae sedis</taxon>
        <taxon>Zoopagomycota</taxon>
        <taxon>Kickxellomycotina</taxon>
        <taxon>Dimargaritomycetes</taxon>
        <taxon>Dimargaritales</taxon>
        <taxon>Dimargaritaceae</taxon>
        <taxon>Tieghemiomyces</taxon>
    </lineage>
</organism>
<dbReference type="Gene3D" id="3.30.200.20">
    <property type="entry name" value="Phosphorylase Kinase, domain 1"/>
    <property type="match status" value="1"/>
</dbReference>
<evidence type="ECO:0000256" key="3">
    <source>
        <dbReference type="ARBA" id="ARBA00022553"/>
    </source>
</evidence>
<dbReference type="GO" id="GO:0005816">
    <property type="term" value="C:spindle pole body"/>
    <property type="evidence" value="ECO:0007669"/>
    <property type="project" value="TreeGrafter"/>
</dbReference>
<keyword evidence="3" id="KW-0597">Phosphoprotein</keyword>
<keyword evidence="6 14" id="KW-0418">Kinase</keyword>
<dbReference type="InterPro" id="IPR050236">
    <property type="entry name" value="Ser_Thr_kinase_AGC"/>
</dbReference>
<dbReference type="InterPro" id="IPR000719">
    <property type="entry name" value="Prot_kinase_dom"/>
</dbReference>
<evidence type="ECO:0000313" key="15">
    <source>
        <dbReference type="Proteomes" id="UP001150569"/>
    </source>
</evidence>
<dbReference type="PANTHER" id="PTHR24356:SF417">
    <property type="entry name" value="CELL CYCLE PROTEIN KINASE DBF2-RELATED"/>
    <property type="match status" value="1"/>
</dbReference>
<feature type="domain" description="Protein kinase" evidence="12">
    <location>
        <begin position="153"/>
        <end position="454"/>
    </location>
</feature>
<evidence type="ECO:0000256" key="10">
    <source>
        <dbReference type="PROSITE-ProRule" id="PRU10141"/>
    </source>
</evidence>
<evidence type="ECO:0000256" key="2">
    <source>
        <dbReference type="ARBA" id="ARBA00022527"/>
    </source>
</evidence>
<keyword evidence="2" id="KW-0723">Serine/threonine-protein kinase</keyword>
<dbReference type="InterPro" id="IPR011009">
    <property type="entry name" value="Kinase-like_dom_sf"/>
</dbReference>
<dbReference type="Proteomes" id="UP001150569">
    <property type="component" value="Unassembled WGS sequence"/>
</dbReference>
<keyword evidence="5 10" id="KW-0547">Nucleotide-binding</keyword>
<keyword evidence="15" id="KW-1185">Reference proteome</keyword>
<evidence type="ECO:0000256" key="1">
    <source>
        <dbReference type="ARBA" id="ARBA00012513"/>
    </source>
</evidence>
<comment type="catalytic activity">
    <reaction evidence="9">
        <text>L-seryl-[protein] + ATP = O-phospho-L-seryl-[protein] + ADP + H(+)</text>
        <dbReference type="Rhea" id="RHEA:17989"/>
        <dbReference type="Rhea" id="RHEA-COMP:9863"/>
        <dbReference type="Rhea" id="RHEA-COMP:11604"/>
        <dbReference type="ChEBI" id="CHEBI:15378"/>
        <dbReference type="ChEBI" id="CHEBI:29999"/>
        <dbReference type="ChEBI" id="CHEBI:30616"/>
        <dbReference type="ChEBI" id="CHEBI:83421"/>
        <dbReference type="ChEBI" id="CHEBI:456216"/>
        <dbReference type="EC" id="2.7.11.1"/>
    </reaction>
</comment>
<evidence type="ECO:0000256" key="5">
    <source>
        <dbReference type="ARBA" id="ARBA00022741"/>
    </source>
</evidence>
<dbReference type="OrthoDB" id="18472at2759"/>
<dbReference type="PANTHER" id="PTHR24356">
    <property type="entry name" value="SERINE/THREONINE-PROTEIN KINASE"/>
    <property type="match status" value="1"/>
</dbReference>
<dbReference type="SUPFAM" id="SSF56112">
    <property type="entry name" value="Protein kinase-like (PK-like)"/>
    <property type="match status" value="1"/>
</dbReference>
<dbReference type="InterPro" id="IPR000961">
    <property type="entry name" value="AGC-kinase_C"/>
</dbReference>
<dbReference type="PROSITE" id="PS50011">
    <property type="entry name" value="PROTEIN_KINASE_DOM"/>
    <property type="match status" value="1"/>
</dbReference>
<dbReference type="Gene3D" id="1.10.510.10">
    <property type="entry name" value="Transferase(Phosphotransferase) domain 1"/>
    <property type="match status" value="1"/>
</dbReference>
<dbReference type="CDD" id="cd21776">
    <property type="entry name" value="MobB_Sid2p-like"/>
    <property type="match status" value="1"/>
</dbReference>
<keyword evidence="7 10" id="KW-0067">ATP-binding</keyword>
<keyword evidence="4" id="KW-0808">Transferase</keyword>
<evidence type="ECO:0000259" key="12">
    <source>
        <dbReference type="PROSITE" id="PS50011"/>
    </source>
</evidence>
<dbReference type="InterPro" id="IPR017441">
    <property type="entry name" value="Protein_kinase_ATP_BS"/>
</dbReference>
<evidence type="ECO:0000313" key="14">
    <source>
        <dbReference type="EMBL" id="KAJ1922499.1"/>
    </source>
</evidence>
<dbReference type="SMART" id="SM00220">
    <property type="entry name" value="S_TKc"/>
    <property type="match status" value="1"/>
</dbReference>
<dbReference type="GO" id="GO:0035556">
    <property type="term" value="P:intracellular signal transduction"/>
    <property type="evidence" value="ECO:0007669"/>
    <property type="project" value="TreeGrafter"/>
</dbReference>
<dbReference type="Pfam" id="PF00069">
    <property type="entry name" value="Pkinase"/>
    <property type="match status" value="2"/>
</dbReference>
<evidence type="ECO:0000256" key="6">
    <source>
        <dbReference type="ARBA" id="ARBA00022777"/>
    </source>
</evidence>
<evidence type="ECO:0000259" key="13">
    <source>
        <dbReference type="PROSITE" id="PS51285"/>
    </source>
</evidence>
<protein>
    <recommendedName>
        <fullName evidence="1">non-specific serine/threonine protein kinase</fullName>
        <ecNumber evidence="1">2.7.11.1</ecNumber>
    </recommendedName>
</protein>
<dbReference type="Pfam" id="PF00433">
    <property type="entry name" value="Pkinase_C"/>
    <property type="match status" value="1"/>
</dbReference>